<sequence>MLNVVYASPPVCLSPSSLPLVNNPHFNHKTSKDAIKSTSYLISMILSIFQTAMDTPNSTPSIHHLTRSDFDNPEVFNAINPHPMFGYFHGPIPNFNPGWKPRRYHDAVTTGSLAPNVPISCSDILQGITSESASLHPMSQLSKSSSTICDIIVGPNGEMCGSTFTLRSSLRLHLRMKHTGAVSPPPPGKTSDLQNESAECALKRWVLFGGWREALYLNEPGRGVGLIEEYCDGLETIAKEDPDFALRFGTRFHRDIVHIQRNPMLDWKYRPEMNCQLSFSNPYLPDAYYGTLATATPEAEDHYMDEYAHYAPIQELSKSLAKSCPVTPVKAKCPRKSPSKSSPRKRKIKDSPLKGTVTRVNTRIAPKSLFRLSDNAERYLASVLAGGPIDSWNMLDQYHTIDETNLDDVA</sequence>
<organism evidence="4 5">
    <name type="scientific">Penicillium hetheringtonii</name>
    <dbReference type="NCBI Taxonomy" id="911720"/>
    <lineage>
        <taxon>Eukaryota</taxon>
        <taxon>Fungi</taxon>
        <taxon>Dikarya</taxon>
        <taxon>Ascomycota</taxon>
        <taxon>Pezizomycotina</taxon>
        <taxon>Eurotiomycetes</taxon>
        <taxon>Eurotiomycetidae</taxon>
        <taxon>Eurotiales</taxon>
        <taxon>Aspergillaceae</taxon>
        <taxon>Penicillium</taxon>
    </lineage>
</organism>
<dbReference type="GO" id="GO:0008270">
    <property type="term" value="F:zinc ion binding"/>
    <property type="evidence" value="ECO:0007669"/>
    <property type="project" value="UniProtKB-KW"/>
</dbReference>
<evidence type="ECO:0000313" key="4">
    <source>
        <dbReference type="EMBL" id="KAJ5572770.1"/>
    </source>
</evidence>
<keyword evidence="1" id="KW-0479">Metal-binding</keyword>
<feature type="domain" description="C2H2-type" evidence="3">
    <location>
        <begin position="147"/>
        <end position="183"/>
    </location>
</feature>
<dbReference type="AlphaFoldDB" id="A0AAD6DBH6"/>
<dbReference type="PROSITE" id="PS50157">
    <property type="entry name" value="ZINC_FINGER_C2H2_2"/>
    <property type="match status" value="1"/>
</dbReference>
<evidence type="ECO:0000256" key="1">
    <source>
        <dbReference type="PROSITE-ProRule" id="PRU00042"/>
    </source>
</evidence>
<keyword evidence="1" id="KW-0862">Zinc</keyword>
<proteinExistence type="predicted"/>
<comment type="caution">
    <text evidence="4">The sequence shown here is derived from an EMBL/GenBank/DDBJ whole genome shotgun (WGS) entry which is preliminary data.</text>
</comment>
<gene>
    <name evidence="4" type="ORF">N7450_009754</name>
</gene>
<evidence type="ECO:0000256" key="2">
    <source>
        <dbReference type="SAM" id="MobiDB-lite"/>
    </source>
</evidence>
<accession>A0AAD6DBH6</accession>
<feature type="region of interest" description="Disordered" evidence="2">
    <location>
        <begin position="329"/>
        <end position="355"/>
    </location>
</feature>
<evidence type="ECO:0000259" key="3">
    <source>
        <dbReference type="PROSITE" id="PS50157"/>
    </source>
</evidence>
<keyword evidence="1" id="KW-0863">Zinc-finger</keyword>
<dbReference type="EMBL" id="JAQJAC010000009">
    <property type="protein sequence ID" value="KAJ5572770.1"/>
    <property type="molecule type" value="Genomic_DNA"/>
</dbReference>
<keyword evidence="5" id="KW-1185">Reference proteome</keyword>
<reference evidence="4 5" key="1">
    <citation type="journal article" date="2023" name="IMA Fungus">
        <title>Comparative genomic study of the Penicillium genus elucidates a diverse pangenome and 15 lateral gene transfer events.</title>
        <authorList>
            <person name="Petersen C."/>
            <person name="Sorensen T."/>
            <person name="Nielsen M.R."/>
            <person name="Sondergaard T.E."/>
            <person name="Sorensen J.L."/>
            <person name="Fitzpatrick D.A."/>
            <person name="Frisvad J.C."/>
            <person name="Nielsen K.L."/>
        </authorList>
    </citation>
    <scope>NUCLEOTIDE SEQUENCE [LARGE SCALE GENOMIC DNA]</scope>
    <source>
        <strain evidence="4 5">IBT 29057</strain>
    </source>
</reference>
<dbReference type="InterPro" id="IPR013087">
    <property type="entry name" value="Znf_C2H2_type"/>
</dbReference>
<protein>
    <recommendedName>
        <fullName evidence="3">C2H2-type domain-containing protein</fullName>
    </recommendedName>
</protein>
<dbReference type="Proteomes" id="UP001216150">
    <property type="component" value="Unassembled WGS sequence"/>
</dbReference>
<feature type="compositionally biased region" description="Basic residues" evidence="2">
    <location>
        <begin position="332"/>
        <end position="348"/>
    </location>
</feature>
<evidence type="ECO:0000313" key="5">
    <source>
        <dbReference type="Proteomes" id="UP001216150"/>
    </source>
</evidence>
<name>A0AAD6DBH6_9EURO</name>